<dbReference type="PANTHER" id="PTHR24072">
    <property type="entry name" value="RHO FAMILY GTPASE"/>
    <property type="match status" value="1"/>
</dbReference>
<dbReference type="InterPro" id="IPR001806">
    <property type="entry name" value="Small_GTPase"/>
</dbReference>
<keyword evidence="5" id="KW-0472">Membrane</keyword>
<dbReference type="GO" id="GO:0060326">
    <property type="term" value="P:cell chemotaxis"/>
    <property type="evidence" value="ECO:0000318"/>
    <property type="project" value="GO_Central"/>
</dbReference>
<dbReference type="InParanoid" id="E9GIB4"/>
<protein>
    <submittedName>
        <fullName evidence="7">Uncharacterized protein</fullName>
    </submittedName>
</protein>
<dbReference type="Gene3D" id="3.40.50.300">
    <property type="entry name" value="P-loop containing nucleotide triphosphate hydrolases"/>
    <property type="match status" value="1"/>
</dbReference>
<evidence type="ECO:0000256" key="5">
    <source>
        <dbReference type="ARBA" id="ARBA00023136"/>
    </source>
</evidence>
<dbReference type="SMART" id="SM00174">
    <property type="entry name" value="RHO"/>
    <property type="match status" value="1"/>
</dbReference>
<dbReference type="GO" id="GO:0012505">
    <property type="term" value="C:endomembrane system"/>
    <property type="evidence" value="ECO:0007669"/>
    <property type="project" value="UniProtKB-SubCell"/>
</dbReference>
<keyword evidence="2" id="KW-1003">Cell membrane</keyword>
<dbReference type="FunFam" id="3.40.50.300:FF:001799">
    <property type="entry name" value="Rac2 family GTP-binding protein, putative"/>
    <property type="match status" value="1"/>
</dbReference>
<comment type="subcellular location">
    <subcellularLocation>
        <location evidence="1">Cell membrane</location>
    </subcellularLocation>
    <subcellularLocation>
        <location evidence="6">Endomembrane system</location>
        <topology evidence="6">Lipid-anchor</topology>
        <orientation evidence="6">Cytoplasmic side</orientation>
    </subcellularLocation>
</comment>
<evidence type="ECO:0000256" key="6">
    <source>
        <dbReference type="ARBA" id="ARBA00046278"/>
    </source>
</evidence>
<dbReference type="SMART" id="SM00175">
    <property type="entry name" value="RAB"/>
    <property type="match status" value="1"/>
</dbReference>
<proteinExistence type="predicted"/>
<dbReference type="GO" id="GO:0005525">
    <property type="term" value="F:GTP binding"/>
    <property type="evidence" value="ECO:0000318"/>
    <property type="project" value="GO_Central"/>
</dbReference>
<dbReference type="InterPro" id="IPR003578">
    <property type="entry name" value="Small_GTPase_Rho"/>
</dbReference>
<keyword evidence="4" id="KW-0342">GTP-binding</keyword>
<dbReference type="GO" id="GO:0003924">
    <property type="term" value="F:GTPase activity"/>
    <property type="evidence" value="ECO:0000318"/>
    <property type="project" value="GO_Central"/>
</dbReference>
<dbReference type="GO" id="GO:0019901">
    <property type="term" value="F:protein kinase binding"/>
    <property type="evidence" value="ECO:0000318"/>
    <property type="project" value="GO_Central"/>
</dbReference>
<dbReference type="Proteomes" id="UP000000305">
    <property type="component" value="Unassembled WGS sequence"/>
</dbReference>
<dbReference type="GO" id="GO:0005856">
    <property type="term" value="C:cytoskeleton"/>
    <property type="evidence" value="ECO:0000318"/>
    <property type="project" value="GO_Central"/>
</dbReference>
<dbReference type="GO" id="GO:0031410">
    <property type="term" value="C:cytoplasmic vesicle"/>
    <property type="evidence" value="ECO:0000318"/>
    <property type="project" value="GO_Central"/>
</dbReference>
<dbReference type="eggNOG" id="KOG0393">
    <property type="taxonomic scope" value="Eukaryota"/>
</dbReference>
<name>E9GIB4_DAPPU</name>
<dbReference type="GO" id="GO:0001667">
    <property type="term" value="P:ameboidal-type cell migration"/>
    <property type="evidence" value="ECO:0007669"/>
    <property type="project" value="UniProtKB-ARBA"/>
</dbReference>
<dbReference type="GO" id="GO:0016601">
    <property type="term" value="P:Rac protein signal transduction"/>
    <property type="evidence" value="ECO:0000318"/>
    <property type="project" value="GO_Central"/>
</dbReference>
<gene>
    <name evidence="7" type="ORF">DAPPUDRAFT_318272</name>
</gene>
<dbReference type="PROSITE" id="PS51419">
    <property type="entry name" value="RAB"/>
    <property type="match status" value="1"/>
</dbReference>
<keyword evidence="8" id="KW-1185">Reference proteome</keyword>
<dbReference type="Pfam" id="PF00071">
    <property type="entry name" value="Ras"/>
    <property type="match status" value="1"/>
</dbReference>
<reference evidence="7 8" key="1">
    <citation type="journal article" date="2011" name="Science">
        <title>The ecoresponsive genome of Daphnia pulex.</title>
        <authorList>
            <person name="Colbourne J.K."/>
            <person name="Pfrender M.E."/>
            <person name="Gilbert D."/>
            <person name="Thomas W.K."/>
            <person name="Tucker A."/>
            <person name="Oakley T.H."/>
            <person name="Tokishita S."/>
            <person name="Aerts A."/>
            <person name="Arnold G.J."/>
            <person name="Basu M.K."/>
            <person name="Bauer D.J."/>
            <person name="Caceres C.E."/>
            <person name="Carmel L."/>
            <person name="Casola C."/>
            <person name="Choi J.H."/>
            <person name="Detter J.C."/>
            <person name="Dong Q."/>
            <person name="Dusheyko S."/>
            <person name="Eads B.D."/>
            <person name="Frohlich T."/>
            <person name="Geiler-Samerotte K.A."/>
            <person name="Gerlach D."/>
            <person name="Hatcher P."/>
            <person name="Jogdeo S."/>
            <person name="Krijgsveld J."/>
            <person name="Kriventseva E.V."/>
            <person name="Kultz D."/>
            <person name="Laforsch C."/>
            <person name="Lindquist E."/>
            <person name="Lopez J."/>
            <person name="Manak J.R."/>
            <person name="Muller J."/>
            <person name="Pangilinan J."/>
            <person name="Patwardhan R.P."/>
            <person name="Pitluck S."/>
            <person name="Pritham E.J."/>
            <person name="Rechtsteiner A."/>
            <person name="Rho M."/>
            <person name="Rogozin I.B."/>
            <person name="Sakarya O."/>
            <person name="Salamov A."/>
            <person name="Schaack S."/>
            <person name="Shapiro H."/>
            <person name="Shiga Y."/>
            <person name="Skalitzky C."/>
            <person name="Smith Z."/>
            <person name="Souvorov A."/>
            <person name="Sung W."/>
            <person name="Tang Z."/>
            <person name="Tsuchiya D."/>
            <person name="Tu H."/>
            <person name="Vos H."/>
            <person name="Wang M."/>
            <person name="Wolf Y.I."/>
            <person name="Yamagata H."/>
            <person name="Yamada T."/>
            <person name="Ye Y."/>
            <person name="Shaw J.R."/>
            <person name="Andrews J."/>
            <person name="Crease T.J."/>
            <person name="Tang H."/>
            <person name="Lucas S.M."/>
            <person name="Robertson H.M."/>
            <person name="Bork P."/>
            <person name="Koonin E.V."/>
            <person name="Zdobnov E.M."/>
            <person name="Grigoriev I.V."/>
            <person name="Lynch M."/>
            <person name="Boore J.L."/>
        </authorList>
    </citation>
    <scope>NUCLEOTIDE SEQUENCE [LARGE SCALE GENOMIC DNA]</scope>
</reference>
<dbReference type="NCBIfam" id="TIGR00231">
    <property type="entry name" value="small_GTP"/>
    <property type="match status" value="1"/>
</dbReference>
<dbReference type="PhylomeDB" id="E9GIB4"/>
<dbReference type="GO" id="GO:0007163">
    <property type="term" value="P:establishment or maintenance of cell polarity"/>
    <property type="evidence" value="ECO:0000318"/>
    <property type="project" value="GO_Central"/>
</dbReference>
<evidence type="ECO:0000256" key="1">
    <source>
        <dbReference type="ARBA" id="ARBA00004236"/>
    </source>
</evidence>
<evidence type="ECO:0000256" key="3">
    <source>
        <dbReference type="ARBA" id="ARBA00022741"/>
    </source>
</evidence>
<evidence type="ECO:0000256" key="4">
    <source>
        <dbReference type="ARBA" id="ARBA00023134"/>
    </source>
</evidence>
<dbReference type="SMART" id="SM00173">
    <property type="entry name" value="RAS"/>
    <property type="match status" value="1"/>
</dbReference>
<dbReference type="GO" id="GO:0008360">
    <property type="term" value="P:regulation of cell shape"/>
    <property type="evidence" value="ECO:0000318"/>
    <property type="project" value="GO_Central"/>
</dbReference>
<dbReference type="GO" id="GO:0030031">
    <property type="term" value="P:cell projection assembly"/>
    <property type="evidence" value="ECO:0000318"/>
    <property type="project" value="GO_Central"/>
</dbReference>
<dbReference type="GO" id="GO:0042995">
    <property type="term" value="C:cell projection"/>
    <property type="evidence" value="ECO:0000318"/>
    <property type="project" value="GO_Central"/>
</dbReference>
<dbReference type="STRING" id="6669.E9GIB4"/>
<dbReference type="KEGG" id="dpx:DAPPUDRAFT_318272"/>
<dbReference type="InterPro" id="IPR005225">
    <property type="entry name" value="Small_GTP-bd"/>
</dbReference>
<dbReference type="AlphaFoldDB" id="E9GIB4"/>
<evidence type="ECO:0000313" key="7">
    <source>
        <dbReference type="EMBL" id="EFX80800.1"/>
    </source>
</evidence>
<dbReference type="GO" id="GO:0035099">
    <property type="term" value="P:hemocyte migration"/>
    <property type="evidence" value="ECO:0007669"/>
    <property type="project" value="UniProtKB-ARBA"/>
</dbReference>
<dbReference type="GO" id="GO:0022412">
    <property type="term" value="P:cellular process involved in reproduction in multicellular organism"/>
    <property type="evidence" value="ECO:0007669"/>
    <property type="project" value="UniProtKB-ARBA"/>
</dbReference>
<dbReference type="PRINTS" id="PR00449">
    <property type="entry name" value="RASTRNSFRMNG"/>
</dbReference>
<dbReference type="GO" id="GO:0035006">
    <property type="term" value="P:melanization defense response"/>
    <property type="evidence" value="ECO:0007669"/>
    <property type="project" value="UniProtKB-ARBA"/>
</dbReference>
<keyword evidence="3" id="KW-0547">Nucleotide-binding</keyword>
<dbReference type="GO" id="GO:0007015">
    <property type="term" value="P:actin filament organization"/>
    <property type="evidence" value="ECO:0000318"/>
    <property type="project" value="GO_Central"/>
</dbReference>
<organism evidence="7 8">
    <name type="scientific">Daphnia pulex</name>
    <name type="common">Water flea</name>
    <dbReference type="NCBI Taxonomy" id="6669"/>
    <lineage>
        <taxon>Eukaryota</taxon>
        <taxon>Metazoa</taxon>
        <taxon>Ecdysozoa</taxon>
        <taxon>Arthropoda</taxon>
        <taxon>Crustacea</taxon>
        <taxon>Branchiopoda</taxon>
        <taxon>Diplostraca</taxon>
        <taxon>Cladocera</taxon>
        <taxon>Anomopoda</taxon>
        <taxon>Daphniidae</taxon>
        <taxon>Daphnia</taxon>
    </lineage>
</organism>
<dbReference type="GO" id="GO:0032956">
    <property type="term" value="P:regulation of actin cytoskeleton organization"/>
    <property type="evidence" value="ECO:0000318"/>
    <property type="project" value="GO_Central"/>
</dbReference>
<dbReference type="InterPro" id="IPR027417">
    <property type="entry name" value="P-loop_NTPase"/>
</dbReference>
<dbReference type="SUPFAM" id="SSF52540">
    <property type="entry name" value="P-loop containing nucleoside triphosphate hydrolases"/>
    <property type="match status" value="1"/>
</dbReference>
<dbReference type="PROSITE" id="PS51421">
    <property type="entry name" value="RAS"/>
    <property type="match status" value="1"/>
</dbReference>
<evidence type="ECO:0000256" key="2">
    <source>
        <dbReference type="ARBA" id="ARBA00022475"/>
    </source>
</evidence>
<dbReference type="OMA" id="YTEICHY"/>
<dbReference type="HOGENOM" id="CLU_041217_21_2_1"/>
<dbReference type="GO" id="GO:0003006">
    <property type="term" value="P:developmental process involved in reproduction"/>
    <property type="evidence" value="ECO:0007669"/>
    <property type="project" value="UniProtKB-ARBA"/>
</dbReference>
<dbReference type="GO" id="GO:0030865">
    <property type="term" value="P:cortical cytoskeleton organization"/>
    <property type="evidence" value="ECO:0000318"/>
    <property type="project" value="GO_Central"/>
</dbReference>
<dbReference type="OrthoDB" id="6333625at2759"/>
<dbReference type="PROSITE" id="PS51420">
    <property type="entry name" value="RHO"/>
    <property type="match status" value="1"/>
</dbReference>
<dbReference type="EMBL" id="GL732546">
    <property type="protein sequence ID" value="EFX80800.1"/>
    <property type="molecule type" value="Genomic_DNA"/>
</dbReference>
<dbReference type="CDD" id="cd00157">
    <property type="entry name" value="Rho"/>
    <property type="match status" value="1"/>
</dbReference>
<sequence length="183" mass="20206">MSERPIKVLLVGSGTVGKTSLCTVYTKKCFPSKYVPTVMEIAFSTIVINDVTHRLAIWDTAGQEDFDRLRLLSYPNTDVFLVCYAIDDHDSFQHVSTKWIPELHKHSPGVPIILVGTKLDKRHEGETLESFLVPYIRGQNLAKTIGVAHFAECSALNGKNVSKIFKIAAAAALGLDKKSCCIL</sequence>
<evidence type="ECO:0000313" key="8">
    <source>
        <dbReference type="Proteomes" id="UP000000305"/>
    </source>
</evidence>
<accession>E9GIB4</accession>
<dbReference type="GO" id="GO:0005886">
    <property type="term" value="C:plasma membrane"/>
    <property type="evidence" value="ECO:0000318"/>
    <property type="project" value="GO_Central"/>
</dbReference>
<dbReference type="GO" id="GO:0008045">
    <property type="term" value="P:motor neuron axon guidance"/>
    <property type="evidence" value="ECO:0000318"/>
    <property type="project" value="GO_Central"/>
</dbReference>